<proteinExistence type="predicted"/>
<dbReference type="PANTHER" id="PTHR40763">
    <property type="entry name" value="MEMBRANE PROTEIN-RELATED"/>
    <property type="match status" value="1"/>
</dbReference>
<dbReference type="InterPro" id="IPR012551">
    <property type="entry name" value="DUF1707_SHOCT-like"/>
</dbReference>
<dbReference type="OrthoDB" id="4803675at2"/>
<evidence type="ECO:0000313" key="5">
    <source>
        <dbReference type="Proteomes" id="UP000295198"/>
    </source>
</evidence>
<feature type="region of interest" description="Disordered" evidence="1">
    <location>
        <begin position="208"/>
        <end position="228"/>
    </location>
</feature>
<evidence type="ECO:0000256" key="1">
    <source>
        <dbReference type="SAM" id="MobiDB-lite"/>
    </source>
</evidence>
<reference evidence="4 5" key="1">
    <citation type="submission" date="2019-01" db="EMBL/GenBank/DDBJ databases">
        <title>Nocardioides guangzhouensis sp. nov., an actinobacterium isolated from soil.</title>
        <authorList>
            <person name="Fu Y."/>
            <person name="Cai Y."/>
            <person name="Lin Z."/>
            <person name="Chen P."/>
        </authorList>
    </citation>
    <scope>NUCLEOTIDE SEQUENCE [LARGE SCALE GENOMIC DNA]</scope>
    <source>
        <strain evidence="4 5">130</strain>
    </source>
</reference>
<evidence type="ECO:0000313" key="4">
    <source>
        <dbReference type="EMBL" id="RYP87058.1"/>
    </source>
</evidence>
<evidence type="ECO:0000256" key="2">
    <source>
        <dbReference type="SAM" id="Phobius"/>
    </source>
</evidence>
<feature type="domain" description="DUF1707" evidence="3">
    <location>
        <begin position="49"/>
        <end position="100"/>
    </location>
</feature>
<dbReference type="AlphaFoldDB" id="A0A4Q4ZGW4"/>
<dbReference type="Pfam" id="PF08044">
    <property type="entry name" value="DUF1707"/>
    <property type="match status" value="1"/>
</dbReference>
<feature type="transmembrane region" description="Helical" evidence="2">
    <location>
        <begin position="131"/>
        <end position="149"/>
    </location>
</feature>
<keyword evidence="5" id="KW-1185">Reference proteome</keyword>
<dbReference type="Proteomes" id="UP000295198">
    <property type="component" value="Unassembled WGS sequence"/>
</dbReference>
<organism evidence="4 5">
    <name type="scientific">Nocardioides guangzhouensis</name>
    <dbReference type="NCBI Taxonomy" id="2497878"/>
    <lineage>
        <taxon>Bacteria</taxon>
        <taxon>Bacillati</taxon>
        <taxon>Actinomycetota</taxon>
        <taxon>Actinomycetes</taxon>
        <taxon>Propionibacteriales</taxon>
        <taxon>Nocardioidaceae</taxon>
        <taxon>Nocardioides</taxon>
    </lineage>
</organism>
<accession>A0A4Q4ZGW4</accession>
<keyword evidence="2" id="KW-0812">Transmembrane</keyword>
<dbReference type="EMBL" id="SDKM01000008">
    <property type="protein sequence ID" value="RYP87058.1"/>
    <property type="molecule type" value="Genomic_DNA"/>
</dbReference>
<evidence type="ECO:0000259" key="3">
    <source>
        <dbReference type="Pfam" id="PF08044"/>
    </source>
</evidence>
<dbReference type="PANTHER" id="PTHR40763:SF4">
    <property type="entry name" value="DUF1707 DOMAIN-CONTAINING PROTEIN"/>
    <property type="match status" value="1"/>
</dbReference>
<name>A0A4Q4ZGW4_9ACTN</name>
<keyword evidence="2" id="KW-0472">Membrane</keyword>
<gene>
    <name evidence="4" type="ORF">EKO23_07230</name>
</gene>
<protein>
    <submittedName>
        <fullName evidence="4">DUF1707 domain-containing protein</fullName>
    </submittedName>
</protein>
<feature type="transmembrane region" description="Helical" evidence="2">
    <location>
        <begin position="155"/>
        <end position="172"/>
    </location>
</feature>
<keyword evidence="2" id="KW-1133">Transmembrane helix</keyword>
<sequence length="228" mass="25725">MTSRSVSRVVATCRSCPACGASAYDDAMSTPSVWQQFSADPRDRAHASLRASDADRDLVRRVLADAYAEGRLDRDELDERVDAAGIARVLGDLPPLIDDLVPTAIISSTARAMEAIPQRAEARWESMRREALWRLIGVSGICWAVWLATSVLAGAYFPWPLIVMAVTGLHFARVTFNRDEIIAQETRRLEKRERKSLAIDELQKRFLGPGQPYWHQRGPHRRRWDDRG</sequence>
<comment type="caution">
    <text evidence="4">The sequence shown here is derived from an EMBL/GenBank/DDBJ whole genome shotgun (WGS) entry which is preliminary data.</text>
</comment>